<dbReference type="RefSeq" id="WP_141360838.1">
    <property type="nucleotide sequence ID" value="NZ_BAAAJL010000007.1"/>
</dbReference>
<dbReference type="InterPro" id="IPR028973">
    <property type="entry name" value="PhnB-like"/>
</dbReference>
<evidence type="ECO:0000313" key="3">
    <source>
        <dbReference type="Proteomes" id="UP000316612"/>
    </source>
</evidence>
<dbReference type="SUPFAM" id="SSF54593">
    <property type="entry name" value="Glyoxalase/Bleomycin resistance protein/Dihydroxybiphenyl dioxygenase"/>
    <property type="match status" value="2"/>
</dbReference>
<comment type="caution">
    <text evidence="2">The sequence shown here is derived from an EMBL/GenBank/DDBJ whole genome shotgun (WGS) entry which is preliminary data.</text>
</comment>
<dbReference type="Pfam" id="PF06983">
    <property type="entry name" value="3-dmu-9_3-mt"/>
    <property type="match status" value="2"/>
</dbReference>
<evidence type="ECO:0000259" key="1">
    <source>
        <dbReference type="Pfam" id="PF06983"/>
    </source>
</evidence>
<feature type="domain" description="PhnB-like" evidence="1">
    <location>
        <begin position="3"/>
        <end position="136"/>
    </location>
</feature>
<dbReference type="InterPro" id="IPR029068">
    <property type="entry name" value="Glyas_Bleomycin-R_OHBP_Dase"/>
</dbReference>
<dbReference type="Proteomes" id="UP000316612">
    <property type="component" value="Unassembled WGS sequence"/>
</dbReference>
<name>A0A4Y4DH60_GLUUR</name>
<dbReference type="OrthoDB" id="9806473at2"/>
<feature type="domain" description="PhnB-like" evidence="1">
    <location>
        <begin position="149"/>
        <end position="267"/>
    </location>
</feature>
<proteinExistence type="predicted"/>
<dbReference type="Gene3D" id="3.30.720.110">
    <property type="match status" value="1"/>
</dbReference>
<dbReference type="CDD" id="cd06588">
    <property type="entry name" value="PhnB_like"/>
    <property type="match status" value="2"/>
</dbReference>
<dbReference type="AlphaFoldDB" id="A0A4Y4DH60"/>
<dbReference type="PANTHER" id="PTHR33990">
    <property type="entry name" value="PROTEIN YJDN-RELATED"/>
    <property type="match status" value="1"/>
</dbReference>
<sequence>MQQLTVNLWMNGTAEEAGQFYASALPQTTMEVESRYPEEGLADFQQPLAGQALTVSVWVGGTKLTLINAGPEFSPNPSISLILNFDPSAMEDAAVQLDAAWEALLDGGTVLMPLGEYPFSPRYGWVSDRYGVSWQLMLTNPAGEPAPLMIPNLMFAGAAQNKAAEAIDFYTGLLGGEIKAKFNYEQANDVVNTQSVMFSDFTLGPDIVSAMDSGVAQDLNFTPGVSLQWDCDGQEEIDRVWDALSAVPEAEQCGWLTDKFGVSWQIVPSNMGELMSRPNAFEHMMGMKKLVIDEF</sequence>
<evidence type="ECO:0000313" key="2">
    <source>
        <dbReference type="EMBL" id="GED04559.1"/>
    </source>
</evidence>
<gene>
    <name evidence="2" type="ORF">AUR04nite_00910</name>
</gene>
<keyword evidence="3" id="KW-1185">Reference proteome</keyword>
<organism evidence="2 3">
    <name type="scientific">Glutamicibacter uratoxydans</name>
    <name type="common">Arthrobacter uratoxydans</name>
    <dbReference type="NCBI Taxonomy" id="43667"/>
    <lineage>
        <taxon>Bacteria</taxon>
        <taxon>Bacillati</taxon>
        <taxon>Actinomycetota</taxon>
        <taxon>Actinomycetes</taxon>
        <taxon>Micrococcales</taxon>
        <taxon>Micrococcaceae</taxon>
        <taxon>Glutamicibacter</taxon>
    </lineage>
</organism>
<dbReference type="Gene3D" id="3.10.180.10">
    <property type="entry name" value="2,3-Dihydroxybiphenyl 1,2-Dioxygenase, domain 1"/>
    <property type="match status" value="1"/>
</dbReference>
<reference evidence="2 3" key="1">
    <citation type="submission" date="2019-06" db="EMBL/GenBank/DDBJ databases">
        <title>Whole genome shotgun sequence of Glutamicibacter uratoxydans NBRC 15515.</title>
        <authorList>
            <person name="Hosoyama A."/>
            <person name="Uohara A."/>
            <person name="Ohji S."/>
            <person name="Ichikawa N."/>
        </authorList>
    </citation>
    <scope>NUCLEOTIDE SEQUENCE [LARGE SCALE GENOMIC DNA]</scope>
    <source>
        <strain evidence="2 3">NBRC 15515</strain>
    </source>
</reference>
<dbReference type="Gene3D" id="3.30.720.100">
    <property type="match status" value="1"/>
</dbReference>
<protein>
    <recommendedName>
        <fullName evidence="1">PhnB-like domain-containing protein</fullName>
    </recommendedName>
</protein>
<accession>A0A4Y4DH60</accession>
<dbReference type="EMBL" id="BJNY01000001">
    <property type="protein sequence ID" value="GED04559.1"/>
    <property type="molecule type" value="Genomic_DNA"/>
</dbReference>